<accession>A0AAD7CC01</accession>
<evidence type="ECO:0000256" key="3">
    <source>
        <dbReference type="SAM" id="MobiDB-lite"/>
    </source>
</evidence>
<dbReference type="PANTHER" id="PTHR24320:SF283">
    <property type="entry name" value="RETINOL DEHYDROGENASE 11"/>
    <property type="match status" value="1"/>
</dbReference>
<sequence length="323" mass="34556">MSLPQFTSHATAEEVGASLREEMSGKNVLLTGTSMNGIGFEIARVLAQHVDILYIAGHNSERLKLVEESLKREAPFTDIRPLSSISPPSPPSAKPQPKSIRTPNHFMHVIIHNAAAPIGPFKLTTDGLESQIATDHIGPFLLTKLLTAKLLSGATATYTPRVILTSSVSAVLGAGVDFAIIGRADPENYHPVNAYFQAKAAAALQAIALSKRSGGKINAYSVHPGAVFTNLMQHEESLESLKQIGLLDADGQPTQPEQYKSISHGAATTLVAAFDRTLNGHPGAYLSDCKIANDQLPAACSSVENAERLWTLTEELIGEEFVF</sequence>
<keyword evidence="2" id="KW-0560">Oxidoreductase</keyword>
<comment type="similarity">
    <text evidence="1">Belongs to the short-chain dehydrogenases/reductases (SDR) family.</text>
</comment>
<dbReference type="AlphaFoldDB" id="A0AAD7CC01"/>
<evidence type="ECO:0000256" key="1">
    <source>
        <dbReference type="ARBA" id="ARBA00006484"/>
    </source>
</evidence>
<gene>
    <name evidence="4" type="ORF">FB45DRAFT_1053371</name>
</gene>
<reference evidence="4" key="1">
    <citation type="submission" date="2023-03" db="EMBL/GenBank/DDBJ databases">
        <title>Massive genome expansion in bonnet fungi (Mycena s.s.) driven by repeated elements and novel gene families across ecological guilds.</title>
        <authorList>
            <consortium name="Lawrence Berkeley National Laboratory"/>
            <person name="Harder C.B."/>
            <person name="Miyauchi S."/>
            <person name="Viragh M."/>
            <person name="Kuo A."/>
            <person name="Thoen E."/>
            <person name="Andreopoulos B."/>
            <person name="Lu D."/>
            <person name="Skrede I."/>
            <person name="Drula E."/>
            <person name="Henrissat B."/>
            <person name="Morin E."/>
            <person name="Kohler A."/>
            <person name="Barry K."/>
            <person name="LaButti K."/>
            <person name="Morin E."/>
            <person name="Salamov A."/>
            <person name="Lipzen A."/>
            <person name="Mereny Z."/>
            <person name="Hegedus B."/>
            <person name="Baldrian P."/>
            <person name="Stursova M."/>
            <person name="Weitz H."/>
            <person name="Taylor A."/>
            <person name="Grigoriev I.V."/>
            <person name="Nagy L.G."/>
            <person name="Martin F."/>
            <person name="Kauserud H."/>
        </authorList>
    </citation>
    <scope>NUCLEOTIDE SEQUENCE</scope>
    <source>
        <strain evidence="4">9284</strain>
    </source>
</reference>
<name>A0AAD7CC01_9AGAR</name>
<dbReference type="GO" id="GO:0016491">
    <property type="term" value="F:oxidoreductase activity"/>
    <property type="evidence" value="ECO:0007669"/>
    <property type="project" value="UniProtKB-KW"/>
</dbReference>
<dbReference type="Gene3D" id="3.40.50.720">
    <property type="entry name" value="NAD(P)-binding Rossmann-like Domain"/>
    <property type="match status" value="1"/>
</dbReference>
<dbReference type="EMBL" id="JARKIF010000003">
    <property type="protein sequence ID" value="KAJ7644678.1"/>
    <property type="molecule type" value="Genomic_DNA"/>
</dbReference>
<feature type="region of interest" description="Disordered" evidence="3">
    <location>
        <begin position="77"/>
        <end position="99"/>
    </location>
</feature>
<evidence type="ECO:0000313" key="4">
    <source>
        <dbReference type="EMBL" id="KAJ7644678.1"/>
    </source>
</evidence>
<dbReference type="SUPFAM" id="SSF51735">
    <property type="entry name" value="NAD(P)-binding Rossmann-fold domains"/>
    <property type="match status" value="1"/>
</dbReference>
<proteinExistence type="inferred from homology"/>
<comment type="caution">
    <text evidence="4">The sequence shown here is derived from an EMBL/GenBank/DDBJ whole genome shotgun (WGS) entry which is preliminary data.</text>
</comment>
<evidence type="ECO:0000313" key="5">
    <source>
        <dbReference type="Proteomes" id="UP001221142"/>
    </source>
</evidence>
<dbReference type="Proteomes" id="UP001221142">
    <property type="component" value="Unassembled WGS sequence"/>
</dbReference>
<evidence type="ECO:0000256" key="2">
    <source>
        <dbReference type="ARBA" id="ARBA00023002"/>
    </source>
</evidence>
<organism evidence="4 5">
    <name type="scientific">Roridomyces roridus</name>
    <dbReference type="NCBI Taxonomy" id="1738132"/>
    <lineage>
        <taxon>Eukaryota</taxon>
        <taxon>Fungi</taxon>
        <taxon>Dikarya</taxon>
        <taxon>Basidiomycota</taxon>
        <taxon>Agaricomycotina</taxon>
        <taxon>Agaricomycetes</taxon>
        <taxon>Agaricomycetidae</taxon>
        <taxon>Agaricales</taxon>
        <taxon>Marasmiineae</taxon>
        <taxon>Mycenaceae</taxon>
        <taxon>Roridomyces</taxon>
    </lineage>
</organism>
<evidence type="ECO:0008006" key="6">
    <source>
        <dbReference type="Google" id="ProtNLM"/>
    </source>
</evidence>
<dbReference type="PANTHER" id="PTHR24320">
    <property type="entry name" value="RETINOL DEHYDROGENASE"/>
    <property type="match status" value="1"/>
</dbReference>
<dbReference type="InterPro" id="IPR036291">
    <property type="entry name" value="NAD(P)-bd_dom_sf"/>
</dbReference>
<protein>
    <recommendedName>
        <fullName evidence="6">NAD(P)-binding protein</fullName>
    </recommendedName>
</protein>
<keyword evidence="5" id="KW-1185">Reference proteome</keyword>